<dbReference type="GO" id="GO:0035267">
    <property type="term" value="C:NuA4 histone acetyltransferase complex"/>
    <property type="evidence" value="ECO:0007669"/>
    <property type="project" value="TreeGrafter"/>
</dbReference>
<evidence type="ECO:0000256" key="1">
    <source>
        <dbReference type="SAM" id="Coils"/>
    </source>
</evidence>
<feature type="region of interest" description="Disordered" evidence="2">
    <location>
        <begin position="915"/>
        <end position="1692"/>
    </location>
</feature>
<feature type="compositionally biased region" description="Pro residues" evidence="2">
    <location>
        <begin position="434"/>
        <end position="443"/>
    </location>
</feature>
<feature type="compositionally biased region" description="Basic and acidic residues" evidence="2">
    <location>
        <begin position="915"/>
        <end position="960"/>
    </location>
</feature>
<sequence>MTTFSLEQAQLVSRLTSVLVCVCARGMGVKGKRKHLRYVRNNLTTIKNVPSDVFRVSRASRYCEKRRQSRIVLFAKISRIGVPSVLASDEKIWNARGQGVRVLDNMNTKPWFDLRMSVSRSLRAFGEPNRPPDWFSQKSCAVQYATLLENVETPKRKKRGEKGEMQVETPGESIARKLTQERIEELKRLMHEERTTYLQLKEEMALIKSGQLDDKLGTIWQQIEEEKKQKEKEAEQNTQWLKERQEKKLELERVWKPPVPMSSPFRRKYHRTGPRRNSSQSEPSSEADSAMDSPLSEQLNVDVVEEAAGNTHGDLKTARVNTPIPVVPLNPAPTPTSPLLTSLLKSPSPAPSSQASSILHSAITASQRGSSPSISSLLHSSPGVGPPPPTSVSSSLKNLVSSAISSAAEEHLKPQSTSPAAGAPTLSMLLELPPSLPGKPLPELPTVAKPPTAPQHSVVNPPSTPTTTTSTASAGEPRRQPDLHHSRVHHKIETGEHVEVMELKQSTLTSHRDRAPSADVAVGQMPIDTNPAQTANKTLQASPSKVTPQQVLEKTAPHVVGLDVHEVRERRVSNIVLVAHIWYGLYRILYFLVLADMMNNVNKSVVKMNVSNKQDFSSEVAGDLSTPFSKSPSTRESFTSLHQDSNMDSVHTTGYNPSNISQIGNTHIEKLNEIEESLKNIEASVSNNTEEVLTIPNTKANEIESNLVSTVDQGMEGNFGRIEVVGIVQVEVPSVDSVAQVVEIMGEDSQQEMMMLEKDQRDLGTISEQEVLEMIVGTSLTMATNTQDNKGKEILPEKLEENKGLDELTQLKLWMKEDGAFNKIEEKDSGANADTQMVEFKTVEENFEVKNFEKINTNTANGERIVSKEGRSSTSKESDEIQLENLEELLINNEDIELKDNLGNLKESDAKRVKNKKFTKDDQVKSKPYKEDEEKHNEEKINNAKTENKTKNIVEEHKLQQSEGEEANLNVKEKAINTKDENKNISSNDLQKPRHSKNDENTKNVKAEDKTKHSRSEDRDRHGKDEQIVKSIKDEEKVKHSKNEVKSQHSKDGKNKHSKDGGNVRYTKEEERYKHGKDDERYKHGKEDERHKHGKDDERYKHEKEDERYKHGKEDERFKHGKDDERYKHGKEDERYRHGKDDERYKHGKEDERYKSGKEDERYKHGKEDDRYKHGKDDERHKHGKDDERYKHGKEDERYKSGKENERYKHGKEDERYKHGKDDERYKHGKEDERHKYGKDDEKAKHSKDDEKSKYSKENEKSKSLKENEKSKQSKEIEKHKLSKEDEKPKYSKENEKHKLSNVNEKSKQSKEYEKHKLSKEDEKTKHSKENEKIKHLKEDIKIKYAKEDGRSKNSKEEEKYKQLKGEEKKKHLKDGENKSSKMEKLKESDGKKQIKEEESKKQTKQTKLREDIPHKQEHSNKKDEKEFIKKDRSHSETPQKEKDINLDETKKGVAHSKEATELKKDEKDAIRRKESAAKENVKRIHPAKDCKNLQANDKKEEGSSTKDIKVKENEKLKSPSLSPQSKRIKKALSSGSEDSSTDKEQSDGKVIKANERKKISKSLIAENLERSSLENISDFDLIKADSSSKKVLSDSKSEHSKDKHKPSPCHHKPHQKTHNLEDNPETKLESSDGDVKDILRREKDISKKEPKEKDIKKYPKEKVPKMPQDKKVTEEGSESDEPLHRLVVSKNEDENKSLSQIVVEVKQIGSETAEVKMLRPETPVMEDDKMSDVEPPSKSQTKKRVATSTPVDFVPNSPAASVSDEEREFKAWKKSIMLLYNRIATHKFASLFLRPITNEQAPGYSMVVHRLHLLPALVADRSKTSLSCYTGLLKTARLVLKSRSALLKMDFLTTQMLAQSVGEGPVRRETRTMEANKHRDTILGTPGSSSHEEGIDFPHHFKRKRLYTSSETPDRGAKRRKEEDINKRCQQLFKAFTAQVYPKHIVNNQTEPYRINSPSKNNLSNDIPLTTQYYEGLDKLRSILNTGYNIITSSHLIQNLLNITPGITFKRPSNLRNILVHPKFPDSVTNNSPRNKPSDMQYLSKLW</sequence>
<gene>
    <name evidence="3" type="ORF">TBIB3V08_LOCUS389</name>
</gene>
<feature type="compositionally biased region" description="Basic and acidic residues" evidence="2">
    <location>
        <begin position="1619"/>
        <end position="1675"/>
    </location>
</feature>
<dbReference type="PANTHER" id="PTHR15398:SF4">
    <property type="entry name" value="BROMODOMAIN-CONTAINING PROTEIN 8 ISOFORM X1"/>
    <property type="match status" value="1"/>
</dbReference>
<feature type="compositionally biased region" description="Low complexity" evidence="2">
    <location>
        <begin position="465"/>
        <end position="474"/>
    </location>
</feature>
<feature type="compositionally biased region" description="Basic and acidic residues" evidence="2">
    <location>
        <begin position="996"/>
        <end position="1518"/>
    </location>
</feature>
<evidence type="ECO:0000313" key="3">
    <source>
        <dbReference type="EMBL" id="CAD7437786.1"/>
    </source>
</evidence>
<name>A0A7R9EM47_9NEOP</name>
<proteinExistence type="predicted"/>
<feature type="region of interest" description="Disordered" evidence="2">
    <location>
        <begin position="1721"/>
        <end position="1760"/>
    </location>
</feature>
<feature type="compositionally biased region" description="Polar residues" evidence="2">
    <location>
        <begin position="626"/>
        <end position="646"/>
    </location>
</feature>
<feature type="region of interest" description="Disordered" evidence="2">
    <location>
        <begin position="259"/>
        <end position="294"/>
    </location>
</feature>
<accession>A0A7R9EM47</accession>
<feature type="compositionally biased region" description="Basic and acidic residues" evidence="2">
    <location>
        <begin position="1541"/>
        <end position="1558"/>
    </location>
</feature>
<protein>
    <submittedName>
        <fullName evidence="3">Uncharacterized protein</fullName>
    </submittedName>
</protein>
<keyword evidence="1" id="KW-0175">Coiled coil</keyword>
<feature type="region of interest" description="Disordered" evidence="2">
    <location>
        <begin position="364"/>
        <end position="397"/>
    </location>
</feature>
<dbReference type="PANTHER" id="PTHR15398">
    <property type="entry name" value="BROMODOMAIN-CONTAINING PROTEIN 8"/>
    <property type="match status" value="1"/>
</dbReference>
<feature type="region of interest" description="Disordered" evidence="2">
    <location>
        <begin position="430"/>
        <end position="484"/>
    </location>
</feature>
<organism evidence="3">
    <name type="scientific">Timema bartmani</name>
    <dbReference type="NCBI Taxonomy" id="61472"/>
    <lineage>
        <taxon>Eukaryota</taxon>
        <taxon>Metazoa</taxon>
        <taxon>Ecdysozoa</taxon>
        <taxon>Arthropoda</taxon>
        <taxon>Hexapoda</taxon>
        <taxon>Insecta</taxon>
        <taxon>Pterygota</taxon>
        <taxon>Neoptera</taxon>
        <taxon>Polyneoptera</taxon>
        <taxon>Phasmatodea</taxon>
        <taxon>Timematodea</taxon>
        <taxon>Timematoidea</taxon>
        <taxon>Timematidae</taxon>
        <taxon>Timema</taxon>
    </lineage>
</organism>
<feature type="region of interest" description="Disordered" evidence="2">
    <location>
        <begin position="621"/>
        <end position="646"/>
    </location>
</feature>
<dbReference type="EMBL" id="OD564317">
    <property type="protein sequence ID" value="CAD7437786.1"/>
    <property type="molecule type" value="Genomic_DNA"/>
</dbReference>
<feature type="compositionally biased region" description="Basic and acidic residues" evidence="2">
    <location>
        <begin position="971"/>
        <end position="983"/>
    </location>
</feature>
<evidence type="ECO:0000256" key="2">
    <source>
        <dbReference type="SAM" id="MobiDB-lite"/>
    </source>
</evidence>
<feature type="compositionally biased region" description="Basic residues" evidence="2">
    <location>
        <begin position="1603"/>
        <end position="1618"/>
    </location>
</feature>
<feature type="compositionally biased region" description="Basic residues" evidence="2">
    <location>
        <begin position="265"/>
        <end position="274"/>
    </location>
</feature>
<feature type="compositionally biased region" description="Basic and acidic residues" evidence="2">
    <location>
        <begin position="1581"/>
        <end position="1602"/>
    </location>
</feature>
<reference evidence="3" key="1">
    <citation type="submission" date="2020-11" db="EMBL/GenBank/DDBJ databases">
        <authorList>
            <person name="Tran Van P."/>
        </authorList>
    </citation>
    <scope>NUCLEOTIDE SEQUENCE</scope>
</reference>
<feature type="compositionally biased region" description="Low complexity" evidence="2">
    <location>
        <begin position="278"/>
        <end position="290"/>
    </location>
</feature>
<feature type="compositionally biased region" description="Low complexity" evidence="2">
    <location>
        <begin position="370"/>
        <end position="383"/>
    </location>
</feature>
<feature type="coiled-coil region" evidence="1">
    <location>
        <begin position="176"/>
        <end position="243"/>
    </location>
</feature>